<dbReference type="Proteomes" id="UP000014155">
    <property type="component" value="Unassembled WGS sequence"/>
</dbReference>
<name>S0FHN3_RUMCE</name>
<keyword evidence="2" id="KW-1185">Reference proteome</keyword>
<accession>S0FHN3</accession>
<proteinExistence type="predicted"/>
<reference evidence="1 2" key="1">
    <citation type="journal article" date="2013" name="Genome Announc.">
        <title>Draft Genome Sequence of the Cellulolytic, Mesophilic, Anaerobic Bacterium Clostridium termitidis Strain CT1112 (DSM 5398).</title>
        <authorList>
            <person name="Lal S."/>
            <person name="Ramachandran U."/>
            <person name="Zhang X."/>
            <person name="Munir R."/>
            <person name="Sparling R."/>
            <person name="Levin D.B."/>
        </authorList>
    </citation>
    <scope>NUCLEOTIDE SEQUENCE [LARGE SCALE GENOMIC DNA]</scope>
    <source>
        <strain evidence="1 2">CT1112</strain>
    </source>
</reference>
<sequence length="78" mass="9328">MEENEIKSLEVYKKLIENINSDGYTELELELLYLIENEKDFPVDLLKKFAIDYICNSALLRKELSSLFKKFETYQNKK</sequence>
<dbReference type="PATRIC" id="fig|1195236.3.peg.3179"/>
<protein>
    <submittedName>
        <fullName evidence="1">Uncharacterized protein</fullName>
    </submittedName>
</protein>
<dbReference type="EMBL" id="AORV01000040">
    <property type="protein sequence ID" value="EMS71275.1"/>
    <property type="molecule type" value="Genomic_DNA"/>
</dbReference>
<evidence type="ECO:0000313" key="1">
    <source>
        <dbReference type="EMBL" id="EMS71275.1"/>
    </source>
</evidence>
<organism evidence="1 2">
    <name type="scientific">Ruminiclostridium cellobioparum subsp. termitidis CT1112</name>
    <dbReference type="NCBI Taxonomy" id="1195236"/>
    <lineage>
        <taxon>Bacteria</taxon>
        <taxon>Bacillati</taxon>
        <taxon>Bacillota</taxon>
        <taxon>Clostridia</taxon>
        <taxon>Eubacteriales</taxon>
        <taxon>Oscillospiraceae</taxon>
        <taxon>Ruminiclostridium</taxon>
    </lineage>
</organism>
<evidence type="ECO:0000313" key="2">
    <source>
        <dbReference type="Proteomes" id="UP000014155"/>
    </source>
</evidence>
<gene>
    <name evidence="1" type="ORF">CTER_2858</name>
</gene>
<comment type="caution">
    <text evidence="1">The sequence shown here is derived from an EMBL/GenBank/DDBJ whole genome shotgun (WGS) entry which is preliminary data.</text>
</comment>
<dbReference type="AlphaFoldDB" id="S0FHN3"/>
<dbReference type="RefSeq" id="WP_004626810.1">
    <property type="nucleotide sequence ID" value="NZ_AORV01000040.1"/>
</dbReference>